<dbReference type="Gene3D" id="1.10.357.10">
    <property type="entry name" value="Tetracycline Repressor, domain 2"/>
    <property type="match status" value="1"/>
</dbReference>
<feature type="region of interest" description="Disordered" evidence="5">
    <location>
        <begin position="1"/>
        <end position="29"/>
    </location>
</feature>
<dbReference type="Pfam" id="PF13305">
    <property type="entry name" value="TetR_C_33"/>
    <property type="match status" value="1"/>
</dbReference>
<dbReference type="InterPro" id="IPR025996">
    <property type="entry name" value="MT1864/Rv1816-like_C"/>
</dbReference>
<dbReference type="OrthoDB" id="3173376at2"/>
<dbReference type="InterPro" id="IPR009057">
    <property type="entry name" value="Homeodomain-like_sf"/>
</dbReference>
<dbReference type="PANTHER" id="PTHR30055:SF234">
    <property type="entry name" value="HTH-TYPE TRANSCRIPTIONAL REGULATOR BETI"/>
    <property type="match status" value="1"/>
</dbReference>
<dbReference type="AlphaFoldDB" id="A0A4R4Y5S2"/>
<keyword evidence="3" id="KW-0804">Transcription</keyword>
<keyword evidence="8" id="KW-1185">Reference proteome</keyword>
<evidence type="ECO:0000256" key="5">
    <source>
        <dbReference type="SAM" id="MobiDB-lite"/>
    </source>
</evidence>
<keyword evidence="2 4" id="KW-0238">DNA-binding</keyword>
<dbReference type="Proteomes" id="UP000295302">
    <property type="component" value="Unassembled WGS sequence"/>
</dbReference>
<gene>
    <name evidence="7" type="ORF">E1286_35780</name>
</gene>
<accession>A0A4R4Y5S2</accession>
<feature type="domain" description="HTH tetR-type" evidence="6">
    <location>
        <begin position="34"/>
        <end position="94"/>
    </location>
</feature>
<dbReference type="InterPro" id="IPR001647">
    <property type="entry name" value="HTH_TetR"/>
</dbReference>
<evidence type="ECO:0000259" key="6">
    <source>
        <dbReference type="PROSITE" id="PS50977"/>
    </source>
</evidence>
<evidence type="ECO:0000313" key="7">
    <source>
        <dbReference type="EMBL" id="TDD38984.1"/>
    </source>
</evidence>
<dbReference type="Pfam" id="PF00440">
    <property type="entry name" value="TetR_N"/>
    <property type="match status" value="1"/>
</dbReference>
<proteinExistence type="predicted"/>
<dbReference type="SUPFAM" id="SSF46689">
    <property type="entry name" value="Homeodomain-like"/>
    <property type="match status" value="1"/>
</dbReference>
<protein>
    <submittedName>
        <fullName evidence="7">TetR/AcrR family transcriptional regulator</fullName>
    </submittedName>
</protein>
<sequence>MLDGSYINETTLRPPRGESFPVSRPTPRRGYHHGDLPAVLVREGVALLAETGVAGFSVAKVAARAGVSSAAPYRHFADRDALLAACAAAILADLTGVLARAAEQAGPDPVERLAATAGAYARYVLGHRAGIDLIYSHDFGAPYRETVHERSRRFMDVLMALAADALPAGTPWADVAEFVYVHVSAAHGYAMLLVNGTRPPQDVEAHAARAAAAARDHLTGHLARLRG</sequence>
<evidence type="ECO:0000256" key="3">
    <source>
        <dbReference type="ARBA" id="ARBA00023163"/>
    </source>
</evidence>
<dbReference type="InterPro" id="IPR036271">
    <property type="entry name" value="Tet_transcr_reg_TetR-rel_C_sf"/>
</dbReference>
<name>A0A4R4Y5S2_9ACTN</name>
<dbReference type="InterPro" id="IPR050109">
    <property type="entry name" value="HTH-type_TetR-like_transc_reg"/>
</dbReference>
<dbReference type="EMBL" id="SMKQ01000172">
    <property type="protein sequence ID" value="TDD38984.1"/>
    <property type="molecule type" value="Genomic_DNA"/>
</dbReference>
<organism evidence="7 8">
    <name type="scientific">Nonomuraea terrae</name>
    <dbReference type="NCBI Taxonomy" id="2530383"/>
    <lineage>
        <taxon>Bacteria</taxon>
        <taxon>Bacillati</taxon>
        <taxon>Actinomycetota</taxon>
        <taxon>Actinomycetes</taxon>
        <taxon>Streptosporangiales</taxon>
        <taxon>Streptosporangiaceae</taxon>
        <taxon>Nonomuraea</taxon>
    </lineage>
</organism>
<evidence type="ECO:0000256" key="4">
    <source>
        <dbReference type="PROSITE-ProRule" id="PRU00335"/>
    </source>
</evidence>
<dbReference type="GO" id="GO:0000976">
    <property type="term" value="F:transcription cis-regulatory region binding"/>
    <property type="evidence" value="ECO:0007669"/>
    <property type="project" value="TreeGrafter"/>
</dbReference>
<dbReference type="PROSITE" id="PS50977">
    <property type="entry name" value="HTH_TETR_2"/>
    <property type="match status" value="1"/>
</dbReference>
<evidence type="ECO:0000256" key="2">
    <source>
        <dbReference type="ARBA" id="ARBA00023125"/>
    </source>
</evidence>
<evidence type="ECO:0000313" key="8">
    <source>
        <dbReference type="Proteomes" id="UP000295302"/>
    </source>
</evidence>
<comment type="caution">
    <text evidence="7">The sequence shown here is derived from an EMBL/GenBank/DDBJ whole genome shotgun (WGS) entry which is preliminary data.</text>
</comment>
<dbReference type="SUPFAM" id="SSF48498">
    <property type="entry name" value="Tetracyclin repressor-like, C-terminal domain"/>
    <property type="match status" value="1"/>
</dbReference>
<dbReference type="PANTHER" id="PTHR30055">
    <property type="entry name" value="HTH-TYPE TRANSCRIPTIONAL REGULATOR RUTR"/>
    <property type="match status" value="1"/>
</dbReference>
<keyword evidence="1" id="KW-0805">Transcription regulation</keyword>
<dbReference type="PRINTS" id="PR00455">
    <property type="entry name" value="HTHTETR"/>
</dbReference>
<feature type="DNA-binding region" description="H-T-H motif" evidence="4">
    <location>
        <begin position="57"/>
        <end position="76"/>
    </location>
</feature>
<reference evidence="7 8" key="1">
    <citation type="submission" date="2019-03" db="EMBL/GenBank/DDBJ databases">
        <title>Draft genome sequences of novel Actinobacteria.</title>
        <authorList>
            <person name="Sahin N."/>
            <person name="Ay H."/>
            <person name="Saygin H."/>
        </authorList>
    </citation>
    <scope>NUCLEOTIDE SEQUENCE [LARGE SCALE GENOMIC DNA]</scope>
    <source>
        <strain evidence="7 8">CH32</strain>
    </source>
</reference>
<evidence type="ECO:0000256" key="1">
    <source>
        <dbReference type="ARBA" id="ARBA00023015"/>
    </source>
</evidence>
<dbReference type="GO" id="GO:0003700">
    <property type="term" value="F:DNA-binding transcription factor activity"/>
    <property type="evidence" value="ECO:0007669"/>
    <property type="project" value="TreeGrafter"/>
</dbReference>